<accession>A0ABW8YTV4</accession>
<dbReference type="InterPro" id="IPR053851">
    <property type="entry name" value="DUF6929"/>
</dbReference>
<keyword evidence="2" id="KW-1185">Reference proteome</keyword>
<dbReference type="RefSeq" id="WP_408083957.1">
    <property type="nucleotide sequence ID" value="NZ_JBELPZ010000003.1"/>
</dbReference>
<sequence>MQKFTLEVLFHIIGISAASGLFYTNNALYITSDNSHILYEYHTDTQKLDKTALVADTYTGPLENIPKKDKPDYEALAVHGNDMYLFGSGSTENRMLIGHVDYTTKKVYPNIEAIDLYMVMQDFAELAPEDFNIEAAVNDGDTWYLFNRGNGPKQQNIVYTLTGDISDTAFQIIYNEIKLPKINGTRPGFTDAVKVADKLYFIAAAEKTTSTYEDGTITGTLMGRIDIETMKVDFTIKISDTKKFEGITLYKDNRDSLEFLLCEDGDNSNANETDIFKLTVNK</sequence>
<gene>
    <name evidence="1" type="ORF">ABS766_04650</name>
</gene>
<organism evidence="1 2">
    <name type="scientific">Flavobacterium rhizosphaerae</name>
    <dbReference type="NCBI Taxonomy" id="3163298"/>
    <lineage>
        <taxon>Bacteria</taxon>
        <taxon>Pseudomonadati</taxon>
        <taxon>Bacteroidota</taxon>
        <taxon>Flavobacteriia</taxon>
        <taxon>Flavobacteriales</taxon>
        <taxon>Flavobacteriaceae</taxon>
        <taxon>Flavobacterium</taxon>
    </lineage>
</organism>
<dbReference type="EMBL" id="JBELPZ010000003">
    <property type="protein sequence ID" value="MFL9843703.1"/>
    <property type="molecule type" value="Genomic_DNA"/>
</dbReference>
<evidence type="ECO:0000313" key="1">
    <source>
        <dbReference type="EMBL" id="MFL9843703.1"/>
    </source>
</evidence>
<evidence type="ECO:0000313" key="2">
    <source>
        <dbReference type="Proteomes" id="UP001629156"/>
    </source>
</evidence>
<dbReference type="Pfam" id="PF22000">
    <property type="entry name" value="DUF6929"/>
    <property type="match status" value="1"/>
</dbReference>
<proteinExistence type="predicted"/>
<dbReference type="Proteomes" id="UP001629156">
    <property type="component" value="Unassembled WGS sequence"/>
</dbReference>
<comment type="caution">
    <text evidence="1">The sequence shown here is derived from an EMBL/GenBank/DDBJ whole genome shotgun (WGS) entry which is preliminary data.</text>
</comment>
<name>A0ABW8YTV4_9FLAO</name>
<reference evidence="1 2" key="1">
    <citation type="submission" date="2024-06" db="EMBL/GenBank/DDBJ databases">
        <authorList>
            <person name="Kaempfer P."/>
            <person name="Viver T."/>
        </authorList>
    </citation>
    <scope>NUCLEOTIDE SEQUENCE [LARGE SCALE GENOMIC DNA]</scope>
    <source>
        <strain evidence="1 2">ST-119</strain>
    </source>
</reference>
<protein>
    <submittedName>
        <fullName evidence="1">Uncharacterized protein</fullName>
    </submittedName>
</protein>